<dbReference type="Proteomes" id="UP001165395">
    <property type="component" value="Unassembled WGS sequence"/>
</dbReference>
<organism evidence="3 4">
    <name type="scientific">Leeia speluncae</name>
    <dbReference type="NCBI Taxonomy" id="2884804"/>
    <lineage>
        <taxon>Bacteria</taxon>
        <taxon>Pseudomonadati</taxon>
        <taxon>Pseudomonadota</taxon>
        <taxon>Betaproteobacteria</taxon>
        <taxon>Neisseriales</taxon>
        <taxon>Leeiaceae</taxon>
        <taxon>Leeia</taxon>
    </lineage>
</organism>
<feature type="domain" description="MvaI/BcnI restriction endonuclease" evidence="2">
    <location>
        <begin position="247"/>
        <end position="468"/>
    </location>
</feature>
<accession>A0ABS8D4W9</accession>
<evidence type="ECO:0000313" key="3">
    <source>
        <dbReference type="EMBL" id="MCB6183011.1"/>
    </source>
</evidence>
<dbReference type="CDD" id="cd22347">
    <property type="entry name" value="PDDEXK_nuclease"/>
    <property type="match status" value="1"/>
</dbReference>
<name>A0ABS8D4W9_9NEIS</name>
<feature type="region of interest" description="Disordered" evidence="1">
    <location>
        <begin position="1"/>
        <end position="23"/>
    </location>
</feature>
<sequence>MSDLKKSASSLRKEATKLKKRTGISQHEALDVIAKKYQQPNWKAVLKAEAESLAKTRPAKKQSRNFMDDDDVAATDSDHQLERNEDLPSDLKFNIAKNQAYFVSKGLEFSMFEPTITGLNKSILDATIPVRTHFDAADFHCFSQQKQGPEHKVVKRAFFVTPESTTETTVRLYRPITKHGDPRMWFPKLGGFANATEQIAIVILNDSLYLFNFSRINFAQISNDDHIGSFINEYQRSQSSIAEELLAKLRDLSKSPIPSTVDADTAIGRAIETALGIEINSSKQPDYKGIEIKSGRAKRKNRSNLFAQVADWTISPLSSSEAILDKYGYQRGEDFKLYCTTSALKPNSQGLQFFYNVHNDLLIEKHKDGEAVAIWPGKLLRDRLLEKHAETFWISAKSVFINSVEHFQLTSVIHTKKPIQTQLLPLIESGVITMDHLIKRKVTSAGKTQVSEKGPLFKINKRDLNLLFPAPITYKLID</sequence>
<feature type="region of interest" description="Disordered" evidence="1">
    <location>
        <begin position="53"/>
        <end position="83"/>
    </location>
</feature>
<dbReference type="Gene3D" id="3.30.70.3570">
    <property type="entry name" value="MvaI/BcnI restriction endonuclease, recognition domain"/>
    <property type="match status" value="1"/>
</dbReference>
<dbReference type="InterPro" id="IPR029127">
    <property type="entry name" value="MvaI_BcnI"/>
</dbReference>
<dbReference type="InterPro" id="IPR043004">
    <property type="entry name" value="MvaI_BcnI_cat"/>
</dbReference>
<dbReference type="Gene3D" id="3.40.210.20">
    <property type="entry name" value="MvaI/BcnI restriction endonuclease, catalytic domain"/>
    <property type="match status" value="1"/>
</dbReference>
<keyword evidence="3" id="KW-0378">Hydrolase</keyword>
<dbReference type="RefSeq" id="WP_227179341.1">
    <property type="nucleotide sequence ID" value="NZ_JAJBZT010000002.1"/>
</dbReference>
<dbReference type="InterPro" id="IPR043005">
    <property type="entry name" value="MvaI_BcnI_rec"/>
</dbReference>
<comment type="caution">
    <text evidence="3">The sequence shown here is derived from an EMBL/GenBank/DDBJ whole genome shotgun (WGS) entry which is preliminary data.</text>
</comment>
<keyword evidence="4" id="KW-1185">Reference proteome</keyword>
<evidence type="ECO:0000259" key="2">
    <source>
        <dbReference type="Pfam" id="PF15515"/>
    </source>
</evidence>
<reference evidence="3" key="1">
    <citation type="submission" date="2021-10" db="EMBL/GenBank/DDBJ databases">
        <title>The complete genome sequence of Leeia sp. TBRC 13508.</title>
        <authorList>
            <person name="Charoenyingcharoen P."/>
            <person name="Yukphan P."/>
        </authorList>
    </citation>
    <scope>NUCLEOTIDE SEQUENCE</scope>
    <source>
        <strain evidence="3">TBRC 13508</strain>
    </source>
</reference>
<gene>
    <name evidence="3" type="ORF">LIN78_05550</name>
</gene>
<feature type="compositionally biased region" description="Basic and acidic residues" evidence="1">
    <location>
        <begin position="1"/>
        <end position="17"/>
    </location>
</feature>
<dbReference type="GO" id="GO:0004519">
    <property type="term" value="F:endonuclease activity"/>
    <property type="evidence" value="ECO:0007669"/>
    <property type="project" value="UniProtKB-KW"/>
</dbReference>
<protein>
    <submittedName>
        <fullName evidence="3">MvaI/BcnI family restriction endonuclease</fullName>
    </submittedName>
</protein>
<proteinExistence type="predicted"/>
<evidence type="ECO:0000313" key="4">
    <source>
        <dbReference type="Proteomes" id="UP001165395"/>
    </source>
</evidence>
<keyword evidence="3" id="KW-0540">Nuclease</keyword>
<dbReference type="EMBL" id="JAJBZT010000002">
    <property type="protein sequence ID" value="MCB6183011.1"/>
    <property type="molecule type" value="Genomic_DNA"/>
</dbReference>
<keyword evidence="3" id="KW-0255">Endonuclease</keyword>
<dbReference type="Pfam" id="PF15515">
    <property type="entry name" value="MvaI_BcnI"/>
    <property type="match status" value="1"/>
</dbReference>
<evidence type="ECO:0000256" key="1">
    <source>
        <dbReference type="SAM" id="MobiDB-lite"/>
    </source>
</evidence>